<dbReference type="PANTHER" id="PTHR28635:SF1">
    <property type="entry name" value="TRANSMEMBRANE INNER EAR EXPRESSED PROTEIN"/>
    <property type="match status" value="1"/>
</dbReference>
<evidence type="ECO:0000313" key="2">
    <source>
        <dbReference type="Proteomes" id="UP000000305"/>
    </source>
</evidence>
<evidence type="ECO:0000313" key="1">
    <source>
        <dbReference type="EMBL" id="EFX85404.1"/>
    </source>
</evidence>
<dbReference type="PhylomeDB" id="E9G536"/>
<keyword evidence="2" id="KW-1185">Reference proteome</keyword>
<dbReference type="EMBL" id="GL732532">
    <property type="protein sequence ID" value="EFX85404.1"/>
    <property type="molecule type" value="Genomic_DNA"/>
</dbReference>
<dbReference type="PANTHER" id="PTHR28635">
    <property type="entry name" value="TRANSMEMBRANE INNER EAR EXPRESSED PROTEIN"/>
    <property type="match status" value="1"/>
</dbReference>
<name>E9G536_DAPPU</name>
<dbReference type="eggNOG" id="ENOG502RY3K">
    <property type="taxonomic scope" value="Eukaryota"/>
</dbReference>
<sequence>MPANTTEEIPWVETTIAGGFRIWQVLFLSGAVLLAVDFLFTRFVPATVIILCCCVRIRIPRTKQEIEADFRRKQLSKRFKQELKRIRNSELDVMDLRRGLKS</sequence>
<gene>
    <name evidence="1" type="ORF">DAPPUDRAFT_46173</name>
</gene>
<dbReference type="Proteomes" id="UP000000305">
    <property type="component" value="Unassembled WGS sequence"/>
</dbReference>
<reference evidence="1 2" key="1">
    <citation type="journal article" date="2011" name="Science">
        <title>The ecoresponsive genome of Daphnia pulex.</title>
        <authorList>
            <person name="Colbourne J.K."/>
            <person name="Pfrender M.E."/>
            <person name="Gilbert D."/>
            <person name="Thomas W.K."/>
            <person name="Tucker A."/>
            <person name="Oakley T.H."/>
            <person name="Tokishita S."/>
            <person name="Aerts A."/>
            <person name="Arnold G.J."/>
            <person name="Basu M.K."/>
            <person name="Bauer D.J."/>
            <person name="Caceres C.E."/>
            <person name="Carmel L."/>
            <person name="Casola C."/>
            <person name="Choi J.H."/>
            <person name="Detter J.C."/>
            <person name="Dong Q."/>
            <person name="Dusheyko S."/>
            <person name="Eads B.D."/>
            <person name="Frohlich T."/>
            <person name="Geiler-Samerotte K.A."/>
            <person name="Gerlach D."/>
            <person name="Hatcher P."/>
            <person name="Jogdeo S."/>
            <person name="Krijgsveld J."/>
            <person name="Kriventseva E.V."/>
            <person name="Kultz D."/>
            <person name="Laforsch C."/>
            <person name="Lindquist E."/>
            <person name="Lopez J."/>
            <person name="Manak J.R."/>
            <person name="Muller J."/>
            <person name="Pangilinan J."/>
            <person name="Patwardhan R.P."/>
            <person name="Pitluck S."/>
            <person name="Pritham E.J."/>
            <person name="Rechtsteiner A."/>
            <person name="Rho M."/>
            <person name="Rogozin I.B."/>
            <person name="Sakarya O."/>
            <person name="Salamov A."/>
            <person name="Schaack S."/>
            <person name="Shapiro H."/>
            <person name="Shiga Y."/>
            <person name="Skalitzky C."/>
            <person name="Smith Z."/>
            <person name="Souvorov A."/>
            <person name="Sung W."/>
            <person name="Tang Z."/>
            <person name="Tsuchiya D."/>
            <person name="Tu H."/>
            <person name="Vos H."/>
            <person name="Wang M."/>
            <person name="Wolf Y.I."/>
            <person name="Yamagata H."/>
            <person name="Yamada T."/>
            <person name="Ye Y."/>
            <person name="Shaw J.R."/>
            <person name="Andrews J."/>
            <person name="Crease T.J."/>
            <person name="Tang H."/>
            <person name="Lucas S.M."/>
            <person name="Robertson H.M."/>
            <person name="Bork P."/>
            <person name="Koonin E.V."/>
            <person name="Zdobnov E.M."/>
            <person name="Grigoriev I.V."/>
            <person name="Lynch M."/>
            <person name="Boore J.L."/>
        </authorList>
    </citation>
    <scope>NUCLEOTIDE SEQUENCE [LARGE SCALE GENOMIC DNA]</scope>
</reference>
<dbReference type="InterPro" id="IPR032006">
    <property type="entry name" value="TMIE"/>
</dbReference>
<dbReference type="OrthoDB" id="6154284at2759"/>
<protein>
    <submittedName>
        <fullName evidence="1">Uncharacterized protein</fullName>
    </submittedName>
</protein>
<accession>E9G536</accession>
<dbReference type="HOGENOM" id="CLU_162881_0_0_1"/>
<organism evidence="1 2">
    <name type="scientific">Daphnia pulex</name>
    <name type="common">Water flea</name>
    <dbReference type="NCBI Taxonomy" id="6669"/>
    <lineage>
        <taxon>Eukaryota</taxon>
        <taxon>Metazoa</taxon>
        <taxon>Ecdysozoa</taxon>
        <taxon>Arthropoda</taxon>
        <taxon>Crustacea</taxon>
        <taxon>Branchiopoda</taxon>
        <taxon>Diplostraca</taxon>
        <taxon>Cladocera</taxon>
        <taxon>Anomopoda</taxon>
        <taxon>Daphniidae</taxon>
        <taxon>Daphnia</taxon>
    </lineage>
</organism>
<dbReference type="InParanoid" id="E9G536"/>
<proteinExistence type="predicted"/>
<dbReference type="AlphaFoldDB" id="E9G536"/>
<dbReference type="KEGG" id="dpx:DAPPUDRAFT_46173"/>
<dbReference type="OMA" id="WISNNRW"/>
<dbReference type="Pfam" id="PF16038">
    <property type="entry name" value="TMIE"/>
    <property type="match status" value="1"/>
</dbReference>